<protein>
    <submittedName>
        <fullName evidence="4">AAA family ATPase</fullName>
    </submittedName>
</protein>
<dbReference type="SUPFAM" id="SSF52540">
    <property type="entry name" value="P-loop containing nucleoside triphosphate hydrolases"/>
    <property type="match status" value="1"/>
</dbReference>
<dbReference type="InterPro" id="IPR041628">
    <property type="entry name" value="ChlI/MoxR_AAA_lid"/>
</dbReference>
<dbReference type="Pfam" id="PF07726">
    <property type="entry name" value="AAA_3"/>
    <property type="match status" value="1"/>
</dbReference>
<feature type="region of interest" description="Disordered" evidence="1">
    <location>
        <begin position="325"/>
        <end position="358"/>
    </location>
</feature>
<gene>
    <name evidence="4" type="ORF">ACEZDE_08195</name>
</gene>
<dbReference type="InterPro" id="IPR027417">
    <property type="entry name" value="P-loop_NTPase"/>
</dbReference>
<accession>A0ABV6VS96</accession>
<sequence length="358" mass="38415">MATLSQQDAVPVLTPQQAGERAHAVLAEVERAVVGKRAALELVMLGVLAGGHVLIEDLPGLGKTLLARSFASVLGLDFSRIQFTPDLLPSDVSGAPFYDQRTGEMVFRPGPVFTHLLLADEINRTPPKTQAALLEAMAEAQVSVDGVTRRLPSPFVVIATDNPIEYEGTYTLPEAQLDRFLLRVRMGYLPVADEAAMLRARLDRAAPEAVLKPLSDPAEVLAMRDSLERVEIDDDLVDYIVALIDASRRHAQIQVGASPRGGLALVQLARARAVMAGRDYVVPEDVKSIAVPALAHRISLRPELWVRRINADDVVAGLVESVPAPRTTPRQAVPGSVPAPAQAQAAPSQVPPQAVRPA</sequence>
<organism evidence="4 5">
    <name type="scientific">Streptacidiphilus cavernicola</name>
    <dbReference type="NCBI Taxonomy" id="3342716"/>
    <lineage>
        <taxon>Bacteria</taxon>
        <taxon>Bacillati</taxon>
        <taxon>Actinomycetota</taxon>
        <taxon>Actinomycetes</taxon>
        <taxon>Kitasatosporales</taxon>
        <taxon>Streptomycetaceae</taxon>
        <taxon>Streptacidiphilus</taxon>
    </lineage>
</organism>
<name>A0ABV6VS96_9ACTN</name>
<dbReference type="Gene3D" id="1.10.8.80">
    <property type="entry name" value="Magnesium chelatase subunit I, C-Terminal domain"/>
    <property type="match status" value="1"/>
</dbReference>
<comment type="caution">
    <text evidence="4">The sequence shown here is derived from an EMBL/GenBank/DDBJ whole genome shotgun (WGS) entry which is preliminary data.</text>
</comment>
<dbReference type="Proteomes" id="UP001592531">
    <property type="component" value="Unassembled WGS sequence"/>
</dbReference>
<evidence type="ECO:0000256" key="1">
    <source>
        <dbReference type="SAM" id="MobiDB-lite"/>
    </source>
</evidence>
<dbReference type="Gene3D" id="3.40.50.300">
    <property type="entry name" value="P-loop containing nucleotide triphosphate hydrolases"/>
    <property type="match status" value="1"/>
</dbReference>
<evidence type="ECO:0000313" key="5">
    <source>
        <dbReference type="Proteomes" id="UP001592531"/>
    </source>
</evidence>
<feature type="domain" description="ChlI/MoxR AAA lid" evidence="3">
    <location>
        <begin position="246"/>
        <end position="314"/>
    </location>
</feature>
<evidence type="ECO:0000259" key="2">
    <source>
        <dbReference type="Pfam" id="PF07726"/>
    </source>
</evidence>
<dbReference type="InterPro" id="IPR011703">
    <property type="entry name" value="ATPase_AAA-3"/>
</dbReference>
<dbReference type="RefSeq" id="WP_380534014.1">
    <property type="nucleotide sequence ID" value="NZ_JBHFAB010000005.1"/>
</dbReference>
<proteinExistence type="predicted"/>
<dbReference type="PANTHER" id="PTHR42759">
    <property type="entry name" value="MOXR FAMILY PROTEIN"/>
    <property type="match status" value="1"/>
</dbReference>
<evidence type="ECO:0000313" key="4">
    <source>
        <dbReference type="EMBL" id="MFC1416619.1"/>
    </source>
</evidence>
<feature type="domain" description="ATPase AAA-3" evidence="2">
    <location>
        <begin position="52"/>
        <end position="182"/>
    </location>
</feature>
<dbReference type="Pfam" id="PF17863">
    <property type="entry name" value="AAA_lid_2"/>
    <property type="match status" value="1"/>
</dbReference>
<reference evidence="4 5" key="1">
    <citation type="submission" date="2024-09" db="EMBL/GenBank/DDBJ databases">
        <authorList>
            <person name="Lee S.D."/>
        </authorList>
    </citation>
    <scope>NUCLEOTIDE SEQUENCE [LARGE SCALE GENOMIC DNA]</scope>
    <source>
        <strain evidence="4 5">N8-3</strain>
    </source>
</reference>
<keyword evidence="5" id="KW-1185">Reference proteome</keyword>
<dbReference type="InterPro" id="IPR050764">
    <property type="entry name" value="CbbQ/NirQ/NorQ/GpvN"/>
</dbReference>
<feature type="compositionally biased region" description="Low complexity" evidence="1">
    <location>
        <begin position="331"/>
        <end position="358"/>
    </location>
</feature>
<dbReference type="PANTHER" id="PTHR42759:SF5">
    <property type="entry name" value="METHANOL DEHYDROGENASE REGULATOR"/>
    <property type="match status" value="1"/>
</dbReference>
<dbReference type="EMBL" id="JBHFAB010000005">
    <property type="protein sequence ID" value="MFC1416619.1"/>
    <property type="molecule type" value="Genomic_DNA"/>
</dbReference>
<evidence type="ECO:0000259" key="3">
    <source>
        <dbReference type="Pfam" id="PF17863"/>
    </source>
</evidence>
<dbReference type="PIRSF" id="PIRSF002849">
    <property type="entry name" value="AAA_ATPase_chaperone_MoxR_prd"/>
    <property type="match status" value="1"/>
</dbReference>